<dbReference type="SUPFAM" id="SSF47413">
    <property type="entry name" value="lambda repressor-like DNA-binding domains"/>
    <property type="match status" value="1"/>
</dbReference>
<evidence type="ECO:0000313" key="5">
    <source>
        <dbReference type="EMBL" id="PQM27146.1"/>
    </source>
</evidence>
<dbReference type="GO" id="GO:0003677">
    <property type="term" value="F:DNA binding"/>
    <property type="evidence" value="ECO:0007669"/>
    <property type="project" value="UniProtKB-KW"/>
</dbReference>
<dbReference type="PROSITE" id="PS50943">
    <property type="entry name" value="HTH_CROC1"/>
    <property type="match status" value="1"/>
</dbReference>
<dbReference type="PANTHER" id="PTHR46797">
    <property type="entry name" value="HTH-TYPE TRANSCRIPTIONAL REGULATOR"/>
    <property type="match status" value="1"/>
</dbReference>
<dbReference type="Pfam" id="PF01381">
    <property type="entry name" value="HTH_3"/>
    <property type="match status" value="1"/>
</dbReference>
<evidence type="ECO:0000256" key="2">
    <source>
        <dbReference type="ARBA" id="ARBA00023125"/>
    </source>
</evidence>
<feature type="domain" description="HTH cro/C1-type" evidence="4">
    <location>
        <begin position="25"/>
        <end position="79"/>
    </location>
</feature>
<evidence type="ECO:0000313" key="6">
    <source>
        <dbReference type="Proteomes" id="UP000238954"/>
    </source>
</evidence>
<dbReference type="InterPro" id="IPR001387">
    <property type="entry name" value="Cro/C1-type_HTH"/>
</dbReference>
<accession>A0A2S8B4B2</accession>
<dbReference type="EMBL" id="PHFW01000003">
    <property type="protein sequence ID" value="PQM27146.1"/>
    <property type="molecule type" value="Genomic_DNA"/>
</dbReference>
<dbReference type="GO" id="GO:0005829">
    <property type="term" value="C:cytosol"/>
    <property type="evidence" value="ECO:0007669"/>
    <property type="project" value="TreeGrafter"/>
</dbReference>
<dbReference type="InterPro" id="IPR010982">
    <property type="entry name" value="Lambda_DNA-bd_dom_sf"/>
</dbReference>
<keyword evidence="6" id="KW-1185">Reference proteome</keyword>
<proteinExistence type="predicted"/>
<dbReference type="InterPro" id="IPR011051">
    <property type="entry name" value="RmlC_Cupin_sf"/>
</dbReference>
<keyword evidence="1" id="KW-0805">Transcription regulation</keyword>
<reference evidence="6" key="1">
    <citation type="submission" date="2017-11" db="EMBL/GenBank/DDBJ databases">
        <title>The complete genome sequence of Sphingopyxis pomeranensis sp. nov. strain WS5A3p.</title>
        <authorList>
            <person name="Kaminski M.A."/>
        </authorList>
    </citation>
    <scope>NUCLEOTIDE SEQUENCE [LARGE SCALE GENOMIC DNA]</scope>
    <source>
        <strain evidence="6">WS5A3p</strain>
    </source>
</reference>
<evidence type="ECO:0000256" key="3">
    <source>
        <dbReference type="ARBA" id="ARBA00023163"/>
    </source>
</evidence>
<evidence type="ECO:0000256" key="1">
    <source>
        <dbReference type="ARBA" id="ARBA00023015"/>
    </source>
</evidence>
<protein>
    <submittedName>
        <fullName evidence="5">Cro/Cl family transcriptional regulator</fullName>
    </submittedName>
</protein>
<organism evidence="5 6">
    <name type="scientific">Sphingopyxis lindanitolerans</name>
    <dbReference type="NCBI Taxonomy" id="2054227"/>
    <lineage>
        <taxon>Bacteria</taxon>
        <taxon>Pseudomonadati</taxon>
        <taxon>Pseudomonadota</taxon>
        <taxon>Alphaproteobacteria</taxon>
        <taxon>Sphingomonadales</taxon>
        <taxon>Sphingomonadaceae</taxon>
        <taxon>Sphingopyxis</taxon>
    </lineage>
</organism>
<dbReference type="PANTHER" id="PTHR46797:SF23">
    <property type="entry name" value="HTH-TYPE TRANSCRIPTIONAL REGULATOR SUTR"/>
    <property type="match status" value="1"/>
</dbReference>
<keyword evidence="2" id="KW-0238">DNA-binding</keyword>
<gene>
    <name evidence="5" type="ORF">CVO77_19585</name>
</gene>
<dbReference type="Proteomes" id="UP000238954">
    <property type="component" value="Chromosome"/>
</dbReference>
<dbReference type="Gene3D" id="1.10.260.40">
    <property type="entry name" value="lambda repressor-like DNA-binding domains"/>
    <property type="match status" value="1"/>
</dbReference>
<dbReference type="SUPFAM" id="SSF51182">
    <property type="entry name" value="RmlC-like cupins"/>
    <property type="match status" value="1"/>
</dbReference>
<dbReference type="InterPro" id="IPR014710">
    <property type="entry name" value="RmlC-like_jellyroll"/>
</dbReference>
<dbReference type="CDD" id="cd00093">
    <property type="entry name" value="HTH_XRE"/>
    <property type="match status" value="1"/>
</dbReference>
<dbReference type="InterPro" id="IPR013096">
    <property type="entry name" value="Cupin_2"/>
</dbReference>
<dbReference type="AlphaFoldDB" id="A0A2S8B4B2"/>
<dbReference type="SMART" id="SM00530">
    <property type="entry name" value="HTH_XRE"/>
    <property type="match status" value="1"/>
</dbReference>
<dbReference type="GO" id="GO:0003700">
    <property type="term" value="F:DNA-binding transcription factor activity"/>
    <property type="evidence" value="ECO:0007669"/>
    <property type="project" value="TreeGrafter"/>
</dbReference>
<name>A0A2S8B4B2_9SPHN</name>
<sequence>MSNILRSQHPASDRSDVLANVGKNLRRLRDERDLSQSALAETSGLSRRMISAIEGGETNVSLASIDRLAAAMSVTFSEIVRPLDTADGSRVNSLAWQGKVAGSEAMLLGTAPSTKETELWLWSLGPGDRHRSEAHSETGHEMIFVVEGMLTIELGNEEFHVASGDFRIFSSASSSTFANRQQALVRFVRCVVI</sequence>
<dbReference type="Gene3D" id="2.60.120.10">
    <property type="entry name" value="Jelly Rolls"/>
    <property type="match status" value="1"/>
</dbReference>
<keyword evidence="3" id="KW-0804">Transcription</keyword>
<dbReference type="InterPro" id="IPR050807">
    <property type="entry name" value="TransReg_Diox_bact_type"/>
</dbReference>
<evidence type="ECO:0000259" key="4">
    <source>
        <dbReference type="PROSITE" id="PS50943"/>
    </source>
</evidence>
<dbReference type="OrthoDB" id="9810578at2"/>
<dbReference type="CDD" id="cd02209">
    <property type="entry name" value="cupin_XRE_C"/>
    <property type="match status" value="1"/>
</dbReference>
<dbReference type="RefSeq" id="WP_106000513.1">
    <property type="nucleotide sequence ID" value="NZ_CM009578.1"/>
</dbReference>
<comment type="caution">
    <text evidence="5">The sequence shown here is derived from an EMBL/GenBank/DDBJ whole genome shotgun (WGS) entry which is preliminary data.</text>
</comment>
<dbReference type="Pfam" id="PF07883">
    <property type="entry name" value="Cupin_2"/>
    <property type="match status" value="1"/>
</dbReference>